<accession>A0A4Y7LGY5</accession>
<evidence type="ECO:0000313" key="2">
    <source>
        <dbReference type="Proteomes" id="UP000316621"/>
    </source>
</evidence>
<reference evidence="1 2" key="1">
    <citation type="journal article" date="2018" name="Science">
        <title>The opium poppy genome and morphinan production.</title>
        <authorList>
            <person name="Guo L."/>
            <person name="Winzer T."/>
            <person name="Yang X."/>
            <person name="Li Y."/>
            <person name="Ning Z."/>
            <person name="He Z."/>
            <person name="Teodor R."/>
            <person name="Lu Y."/>
            <person name="Bowser T.A."/>
            <person name="Graham I.A."/>
            <person name="Ye K."/>
        </authorList>
    </citation>
    <scope>NUCLEOTIDE SEQUENCE [LARGE SCALE GENOMIC DNA]</scope>
    <source>
        <strain evidence="2">cv. HN1</strain>
        <tissue evidence="1">Leaves</tissue>
    </source>
</reference>
<dbReference type="PANTHER" id="PTHR33710:SF79">
    <property type="entry name" value="OS06G0205337 PROTEIN"/>
    <property type="match status" value="1"/>
</dbReference>
<dbReference type="InterPro" id="IPR036691">
    <property type="entry name" value="Endo/exonu/phosph_ase_sf"/>
</dbReference>
<sequence length="327" mass="38020">MKEKSGGRFDNNNHNREFNRMIQDSGLMDMGYCGPAFTWTNNAVVSTPIYARLDRVLCSANWWMMFPEAAVFHLPRIGSDHSPIYLNTHRICKRRKPGYRFEYHWTAHPDFQDEVHKAWDNATGSTIEKLRDAGNSLADWGKKTFGNITTTVEDAKKDLLELQKSAHLRDIRIEEDNLKSKIEELMEVERKFWQQRNKSSWIPNVDRNTQVFHMAVKQRRKKNAIEALRDSKNNWVSGHNNISKLLIDHFSSNFNKDPQEQVHAVNFSSDTQITEAENKAIGTIPTQEEIWKVLKKEVALSELSVNAGDENVERNIYINGRWVMKVM</sequence>
<proteinExistence type="predicted"/>
<dbReference type="STRING" id="3469.A0A4Y7LGY5"/>
<dbReference type="PANTHER" id="PTHR33710">
    <property type="entry name" value="BNAC02G09200D PROTEIN"/>
    <property type="match status" value="1"/>
</dbReference>
<dbReference type="OMA" id="WTCTETE"/>
<dbReference type="Proteomes" id="UP000316621">
    <property type="component" value="Chromosome 11"/>
</dbReference>
<name>A0A4Y7LGY5_PAPSO</name>
<protein>
    <recommendedName>
        <fullName evidence="3">Endonuclease/exonuclease/phosphatase domain-containing protein</fullName>
    </recommendedName>
</protein>
<keyword evidence="2" id="KW-1185">Reference proteome</keyword>
<organism evidence="1 2">
    <name type="scientific">Papaver somniferum</name>
    <name type="common">Opium poppy</name>
    <dbReference type="NCBI Taxonomy" id="3469"/>
    <lineage>
        <taxon>Eukaryota</taxon>
        <taxon>Viridiplantae</taxon>
        <taxon>Streptophyta</taxon>
        <taxon>Embryophyta</taxon>
        <taxon>Tracheophyta</taxon>
        <taxon>Spermatophyta</taxon>
        <taxon>Magnoliopsida</taxon>
        <taxon>Ranunculales</taxon>
        <taxon>Papaveraceae</taxon>
        <taxon>Papaveroideae</taxon>
        <taxon>Papaver</taxon>
    </lineage>
</organism>
<dbReference type="AlphaFoldDB" id="A0A4Y7LGY5"/>
<evidence type="ECO:0000313" key="1">
    <source>
        <dbReference type="EMBL" id="RZC83531.1"/>
    </source>
</evidence>
<dbReference type="Gene3D" id="3.60.10.10">
    <property type="entry name" value="Endonuclease/exonuclease/phosphatase"/>
    <property type="match status" value="1"/>
</dbReference>
<gene>
    <name evidence="1" type="ORF">C5167_046318</name>
</gene>
<evidence type="ECO:0008006" key="3">
    <source>
        <dbReference type="Google" id="ProtNLM"/>
    </source>
</evidence>
<dbReference type="SUPFAM" id="SSF56219">
    <property type="entry name" value="DNase I-like"/>
    <property type="match status" value="1"/>
</dbReference>
<dbReference type="EMBL" id="CM010725">
    <property type="protein sequence ID" value="RZC83531.1"/>
    <property type="molecule type" value="Genomic_DNA"/>
</dbReference>
<dbReference type="Gramene" id="RZC83531">
    <property type="protein sequence ID" value="RZC83531"/>
    <property type="gene ID" value="C5167_046318"/>
</dbReference>